<feature type="compositionally biased region" description="Polar residues" evidence="1">
    <location>
        <begin position="29"/>
        <end position="38"/>
    </location>
</feature>
<evidence type="ECO:0000256" key="1">
    <source>
        <dbReference type="SAM" id="MobiDB-lite"/>
    </source>
</evidence>
<comment type="caution">
    <text evidence="2">The sequence shown here is derived from an EMBL/GenBank/DDBJ whole genome shotgun (WGS) entry which is preliminary data.</text>
</comment>
<sequence>MQLQHMKHRLLDNQMSCLLVVRRENAASTHEAQTSIASIQPEESPPASCPSLSRSPCLRGGCWCRSSGRGTCSRRGGAMTAPWSTPSTKYAF</sequence>
<keyword evidence="3" id="KW-1185">Reference proteome</keyword>
<reference evidence="2 3" key="1">
    <citation type="submission" date="2019-03" db="EMBL/GenBank/DDBJ databases">
        <title>First draft genome of Liparis tanakae, snailfish: a comprehensive survey of snailfish specific genes.</title>
        <authorList>
            <person name="Kim W."/>
            <person name="Song I."/>
            <person name="Jeong J.-H."/>
            <person name="Kim D."/>
            <person name="Kim S."/>
            <person name="Ryu S."/>
            <person name="Song J.Y."/>
            <person name="Lee S.K."/>
        </authorList>
    </citation>
    <scope>NUCLEOTIDE SEQUENCE [LARGE SCALE GENOMIC DNA]</scope>
    <source>
        <tissue evidence="2">Muscle</tissue>
    </source>
</reference>
<accession>A0A4Z2E0C0</accession>
<protein>
    <submittedName>
        <fullName evidence="2">Uncharacterized protein</fullName>
    </submittedName>
</protein>
<evidence type="ECO:0000313" key="2">
    <source>
        <dbReference type="EMBL" id="TNN22246.1"/>
    </source>
</evidence>
<gene>
    <name evidence="2" type="ORF">EYF80_067640</name>
</gene>
<feature type="region of interest" description="Disordered" evidence="1">
    <location>
        <begin position="69"/>
        <end position="92"/>
    </location>
</feature>
<proteinExistence type="predicted"/>
<organism evidence="2 3">
    <name type="scientific">Liparis tanakae</name>
    <name type="common">Tanaka's snailfish</name>
    <dbReference type="NCBI Taxonomy" id="230148"/>
    <lineage>
        <taxon>Eukaryota</taxon>
        <taxon>Metazoa</taxon>
        <taxon>Chordata</taxon>
        <taxon>Craniata</taxon>
        <taxon>Vertebrata</taxon>
        <taxon>Euteleostomi</taxon>
        <taxon>Actinopterygii</taxon>
        <taxon>Neopterygii</taxon>
        <taxon>Teleostei</taxon>
        <taxon>Neoteleostei</taxon>
        <taxon>Acanthomorphata</taxon>
        <taxon>Eupercaria</taxon>
        <taxon>Perciformes</taxon>
        <taxon>Cottioidei</taxon>
        <taxon>Cottales</taxon>
        <taxon>Liparidae</taxon>
        <taxon>Liparis</taxon>
    </lineage>
</organism>
<evidence type="ECO:0000313" key="3">
    <source>
        <dbReference type="Proteomes" id="UP000314294"/>
    </source>
</evidence>
<dbReference type="AlphaFoldDB" id="A0A4Z2E0C0"/>
<name>A0A4Z2E0C0_9TELE</name>
<dbReference type="EMBL" id="SRLO01023497">
    <property type="protein sequence ID" value="TNN22246.1"/>
    <property type="molecule type" value="Genomic_DNA"/>
</dbReference>
<feature type="compositionally biased region" description="Polar residues" evidence="1">
    <location>
        <begin position="82"/>
        <end position="92"/>
    </location>
</feature>
<feature type="region of interest" description="Disordered" evidence="1">
    <location>
        <begin position="29"/>
        <end position="55"/>
    </location>
</feature>
<dbReference type="Proteomes" id="UP000314294">
    <property type="component" value="Unassembled WGS sequence"/>
</dbReference>